<sequence length="103" mass="11948">MPDLSERKRIYLNSLPDYEMKLLSALAFFLDRKVSTQAAAALAMYLRQSHDRIMNQTEYYANKAGLSKWAFLDLIYENPEEAKKLMQGEEGIHKDQPDVFGEE</sequence>
<gene>
    <name evidence="1" type="ORF">ENR64_21055</name>
</gene>
<organism evidence="1">
    <name type="scientific">Oscillatoriales cyanobacterium SpSt-418</name>
    <dbReference type="NCBI Taxonomy" id="2282169"/>
    <lineage>
        <taxon>Bacteria</taxon>
        <taxon>Bacillati</taxon>
        <taxon>Cyanobacteriota</taxon>
        <taxon>Cyanophyceae</taxon>
        <taxon>Oscillatoriophycideae</taxon>
        <taxon>Oscillatoriales</taxon>
    </lineage>
</organism>
<dbReference type="EMBL" id="DSRU01000303">
    <property type="protein sequence ID" value="HFN00196.1"/>
    <property type="molecule type" value="Genomic_DNA"/>
</dbReference>
<evidence type="ECO:0000313" key="1">
    <source>
        <dbReference type="EMBL" id="HFN00196.1"/>
    </source>
</evidence>
<name>A0A7C3PHS4_9CYAN</name>
<reference evidence="1" key="1">
    <citation type="journal article" date="2020" name="mSystems">
        <title>Genome- and Community-Level Interaction Insights into Carbon Utilization and Element Cycling Functions of Hydrothermarchaeota in Hydrothermal Sediment.</title>
        <authorList>
            <person name="Zhou Z."/>
            <person name="Liu Y."/>
            <person name="Xu W."/>
            <person name="Pan J."/>
            <person name="Luo Z.H."/>
            <person name="Li M."/>
        </authorList>
    </citation>
    <scope>NUCLEOTIDE SEQUENCE [LARGE SCALE GENOMIC DNA]</scope>
    <source>
        <strain evidence="1">SpSt-418</strain>
    </source>
</reference>
<proteinExistence type="predicted"/>
<protein>
    <submittedName>
        <fullName evidence="1">Uncharacterized protein</fullName>
    </submittedName>
</protein>
<accession>A0A7C3PHS4</accession>
<comment type="caution">
    <text evidence="1">The sequence shown here is derived from an EMBL/GenBank/DDBJ whole genome shotgun (WGS) entry which is preliminary data.</text>
</comment>
<dbReference type="AlphaFoldDB" id="A0A7C3PHS4"/>